<dbReference type="RefSeq" id="WP_073070867.1">
    <property type="nucleotide sequence ID" value="NZ_FQXN01000001.1"/>
</dbReference>
<protein>
    <submittedName>
        <fullName evidence="4">NDP-sugar epimerase, includes UDP-GlcNAc-inverting 4,6-dehydratase FlaA1 and capsular polysaccharide biosynthesis protein EpsC</fullName>
    </submittedName>
</protein>
<organism evidence="4 5">
    <name type="scientific">Thermosipho atlanticus DSM 15807</name>
    <dbReference type="NCBI Taxonomy" id="1123380"/>
    <lineage>
        <taxon>Bacteria</taxon>
        <taxon>Thermotogati</taxon>
        <taxon>Thermotogota</taxon>
        <taxon>Thermotogae</taxon>
        <taxon>Thermotogales</taxon>
        <taxon>Fervidobacteriaceae</taxon>
        <taxon>Thermosipho</taxon>
    </lineage>
</organism>
<reference evidence="5" key="1">
    <citation type="submission" date="2016-11" db="EMBL/GenBank/DDBJ databases">
        <authorList>
            <person name="Varghese N."/>
            <person name="Submissions S."/>
        </authorList>
    </citation>
    <scope>NUCLEOTIDE SEQUENCE [LARGE SCALE GENOMIC DNA]</scope>
    <source>
        <strain evidence="5">DSM 15807</strain>
    </source>
</reference>
<keyword evidence="5" id="KW-1185">Reference proteome</keyword>
<evidence type="ECO:0000313" key="5">
    <source>
        <dbReference type="Proteomes" id="UP000242592"/>
    </source>
</evidence>
<keyword evidence="2" id="KW-1133">Transmembrane helix</keyword>
<dbReference type="AlphaFoldDB" id="A0A1M5QPW7"/>
<proteinExistence type="inferred from homology"/>
<evidence type="ECO:0000259" key="3">
    <source>
        <dbReference type="Pfam" id="PF02719"/>
    </source>
</evidence>
<dbReference type="STRING" id="1123380.SAMN02745199_0063"/>
<dbReference type="Pfam" id="PF13727">
    <property type="entry name" value="CoA_binding_3"/>
    <property type="match status" value="1"/>
</dbReference>
<dbReference type="Gene3D" id="3.40.50.720">
    <property type="entry name" value="NAD(P)-binding Rossmann-like Domain"/>
    <property type="match status" value="2"/>
</dbReference>
<dbReference type="InterPro" id="IPR003869">
    <property type="entry name" value="Polysac_CapD-like"/>
</dbReference>
<feature type="transmembrane region" description="Helical" evidence="2">
    <location>
        <begin position="6"/>
        <end position="29"/>
    </location>
</feature>
<dbReference type="Proteomes" id="UP000242592">
    <property type="component" value="Unassembled WGS sequence"/>
</dbReference>
<feature type="transmembrane region" description="Helical" evidence="2">
    <location>
        <begin position="41"/>
        <end position="58"/>
    </location>
</feature>
<dbReference type="EMBL" id="FQXN01000001">
    <property type="protein sequence ID" value="SHH15891.1"/>
    <property type="molecule type" value="Genomic_DNA"/>
</dbReference>
<dbReference type="InterPro" id="IPR051203">
    <property type="entry name" value="Polysaccharide_Synthase-Rel"/>
</dbReference>
<sequence>MKRKLYLFSIDILATVFAGVLALFVRFGFDFAEMSKYNKFIYVYIVVSAIVYVFNGNYNIVWRYATSKDFLIIFRGTFISYVGVLTFLHFYRGIILPRSVGMLTFLGSFVLLIVIRLFYQHFVFSAKSGNKKIVIIGAGDAGVMIAREVQHSGYGTILTFLDDDPLKIGRTISGIRVEGPISRIMEFVKKYDIDEVIIAIPSATSEQIRSILKHIDLDLVKVRVLPHINELLKEEVKLEDIRDLSLEDIIGRKPVKVDLERIGKYLSNKVVMVTGAGGSIGSELCRQISLQKPKLLILLGRGENSIYEISEDLVARFENLDFVRVIGDVENEEWMEAIFKKFRPEIIFHAAAHKHVPLMEENPYEAIRVNVFGTINLVKLSCKYNVERFIFISTDKAVNPTSFMGLSKRIAELYVLSNSDDCKTKFGVVRFGNVLGSRGSVLWKFKRQIEQNKPVTITDPKMKRYFMSIPEAVSLVLEAGVYLKGKKLFVLDMGEQIPIENVAKSLAKLMGKGDIKIKYIGIRPGEKLSEELFYPYEIPKNTHHTKIFDIEYKPDLSREEIEKKTRDLLEKLKMGDIKEAVLLAKEIVPEFNYKEAQV</sequence>
<keyword evidence="2" id="KW-0812">Transmembrane</keyword>
<accession>A0A1M5QPW7</accession>
<feature type="domain" description="Polysaccharide biosynthesis protein CapD-like" evidence="3">
    <location>
        <begin position="271"/>
        <end position="550"/>
    </location>
</feature>
<comment type="similarity">
    <text evidence="1">Belongs to the polysaccharide synthase family.</text>
</comment>
<dbReference type="InterPro" id="IPR036291">
    <property type="entry name" value="NAD(P)-bd_dom_sf"/>
</dbReference>
<dbReference type="PANTHER" id="PTHR43318">
    <property type="entry name" value="UDP-N-ACETYLGLUCOSAMINE 4,6-DEHYDRATASE"/>
    <property type="match status" value="1"/>
</dbReference>
<name>A0A1M5QPW7_9BACT</name>
<evidence type="ECO:0000256" key="1">
    <source>
        <dbReference type="ARBA" id="ARBA00007430"/>
    </source>
</evidence>
<dbReference type="CDD" id="cd05237">
    <property type="entry name" value="UDP_invert_4-6DH_SDR_e"/>
    <property type="match status" value="1"/>
</dbReference>
<feature type="transmembrane region" description="Helical" evidence="2">
    <location>
        <begin position="70"/>
        <end position="88"/>
    </location>
</feature>
<dbReference type="SUPFAM" id="SSF51735">
    <property type="entry name" value="NAD(P)-binding Rossmann-fold domains"/>
    <property type="match status" value="2"/>
</dbReference>
<feature type="transmembrane region" description="Helical" evidence="2">
    <location>
        <begin position="100"/>
        <end position="119"/>
    </location>
</feature>
<keyword evidence="2" id="KW-0472">Membrane</keyword>
<gene>
    <name evidence="4" type="ORF">SAMN02745199_0063</name>
</gene>
<dbReference type="Pfam" id="PF02719">
    <property type="entry name" value="Polysacc_synt_2"/>
    <property type="match status" value="1"/>
</dbReference>
<evidence type="ECO:0000256" key="2">
    <source>
        <dbReference type="SAM" id="Phobius"/>
    </source>
</evidence>
<dbReference type="PANTHER" id="PTHR43318:SF1">
    <property type="entry name" value="POLYSACCHARIDE BIOSYNTHESIS PROTEIN EPSC-RELATED"/>
    <property type="match status" value="1"/>
</dbReference>
<dbReference type="OrthoDB" id="9803111at2"/>
<evidence type="ECO:0000313" key="4">
    <source>
        <dbReference type="EMBL" id="SHH15891.1"/>
    </source>
</evidence>